<reference evidence="1 4" key="2">
    <citation type="journal article" date="2019" name="Int. J. Syst. Evol. Microbiol.">
        <title>The Global Catalogue of Microorganisms (GCM) 10K type strain sequencing project: providing services to taxonomists for standard genome sequencing and annotation.</title>
        <authorList>
            <consortium name="The Broad Institute Genomics Platform"/>
            <consortium name="The Broad Institute Genome Sequencing Center for Infectious Disease"/>
            <person name="Wu L."/>
            <person name="Ma J."/>
        </authorList>
    </citation>
    <scope>NUCLEOTIDE SEQUENCE [LARGE SCALE GENOMIC DNA]</scope>
    <source>
        <strain evidence="1 4">JCM 10664</strain>
    </source>
</reference>
<dbReference type="AlphaFoldDB" id="A0A917K9B8"/>
<evidence type="ECO:0000313" key="4">
    <source>
        <dbReference type="Proteomes" id="UP001500220"/>
    </source>
</evidence>
<organism evidence="2 3">
    <name type="scientific">Saccharopolyspora thermophila</name>
    <dbReference type="NCBI Taxonomy" id="89367"/>
    <lineage>
        <taxon>Bacteria</taxon>
        <taxon>Bacillati</taxon>
        <taxon>Actinomycetota</taxon>
        <taxon>Actinomycetes</taxon>
        <taxon>Pseudonocardiales</taxon>
        <taxon>Pseudonocardiaceae</taxon>
        <taxon>Saccharopolyspora</taxon>
    </lineage>
</organism>
<protein>
    <submittedName>
        <fullName evidence="2">Uncharacterized protein</fullName>
    </submittedName>
</protein>
<evidence type="ECO:0000313" key="3">
    <source>
        <dbReference type="Proteomes" id="UP000597989"/>
    </source>
</evidence>
<keyword evidence="4" id="KW-1185">Reference proteome</keyword>
<proteinExistence type="predicted"/>
<reference evidence="2" key="3">
    <citation type="submission" date="2020-09" db="EMBL/GenBank/DDBJ databases">
        <authorList>
            <person name="Sun Q."/>
            <person name="Zhou Y."/>
        </authorList>
    </citation>
    <scope>NUCLEOTIDE SEQUENCE</scope>
    <source>
        <strain evidence="2">CGMCC 4.7206</strain>
    </source>
</reference>
<gene>
    <name evidence="1" type="ORF">GCM10009545_41970</name>
    <name evidence="2" type="ORF">GCM10011581_48340</name>
</gene>
<evidence type="ECO:0000313" key="2">
    <source>
        <dbReference type="EMBL" id="GGJ05588.1"/>
    </source>
</evidence>
<dbReference type="Proteomes" id="UP000597989">
    <property type="component" value="Unassembled WGS sequence"/>
</dbReference>
<sequence length="72" mass="7814">MGPRPHTLLCVAHTLTKANWATRAETQGGEILQLSARIRRDKLVLAAVRAALHLTEIVTTRESTDHGDSAVS</sequence>
<reference evidence="2 3" key="1">
    <citation type="journal article" date="2014" name="Int. J. Syst. Evol. Microbiol.">
        <title>Complete genome sequence of Corynebacterium casei LMG S-19264T (=DSM 44701T), isolated from a smear-ripened cheese.</title>
        <authorList>
            <consortium name="US DOE Joint Genome Institute (JGI-PGF)"/>
            <person name="Walter F."/>
            <person name="Albersmeier A."/>
            <person name="Kalinowski J."/>
            <person name="Ruckert C."/>
        </authorList>
    </citation>
    <scope>NUCLEOTIDE SEQUENCE [LARGE SCALE GENOMIC DNA]</scope>
    <source>
        <strain evidence="2 3">CGMCC 4.7206</strain>
    </source>
</reference>
<dbReference type="EMBL" id="BMMT01000025">
    <property type="protein sequence ID" value="GGJ05588.1"/>
    <property type="molecule type" value="Genomic_DNA"/>
</dbReference>
<reference evidence="1" key="4">
    <citation type="submission" date="2023-12" db="EMBL/GenBank/DDBJ databases">
        <authorList>
            <person name="Sun Q."/>
            <person name="Inoue M."/>
        </authorList>
    </citation>
    <scope>NUCLEOTIDE SEQUENCE</scope>
    <source>
        <strain evidence="1">JCM 10664</strain>
    </source>
</reference>
<dbReference type="Proteomes" id="UP001500220">
    <property type="component" value="Unassembled WGS sequence"/>
</dbReference>
<name>A0A917K9B8_9PSEU</name>
<dbReference type="EMBL" id="BAAAHC010000018">
    <property type="protein sequence ID" value="GAA0534999.1"/>
    <property type="molecule type" value="Genomic_DNA"/>
</dbReference>
<comment type="caution">
    <text evidence="2">The sequence shown here is derived from an EMBL/GenBank/DDBJ whole genome shotgun (WGS) entry which is preliminary data.</text>
</comment>
<evidence type="ECO:0000313" key="1">
    <source>
        <dbReference type="EMBL" id="GAA0534999.1"/>
    </source>
</evidence>
<accession>A0A917K9B8</accession>